<dbReference type="Proteomes" id="UP001148662">
    <property type="component" value="Unassembled WGS sequence"/>
</dbReference>
<proteinExistence type="predicted"/>
<evidence type="ECO:0000313" key="1">
    <source>
        <dbReference type="EMBL" id="KAJ3558428.1"/>
    </source>
</evidence>
<name>A0ACC1TD21_9APHY</name>
<gene>
    <name evidence="1" type="ORF">NM688_g930</name>
</gene>
<evidence type="ECO:0000313" key="2">
    <source>
        <dbReference type="Proteomes" id="UP001148662"/>
    </source>
</evidence>
<sequence>MATKRLALLLCDTPIPAVQATDGDYSAIFHELLQKSLPNPSAPFVLDSFDVKNKMEYPDDVDKYDGILMTGSAASAYENLEWINKLVAFTASVAETKPNVKLIGICFGHQIISRALGKDCVPNGGTWEVGPTKLDLTETGKQVFGVDTLNIEQMHRDHVPEVPSGCHLLASTPVSYNQGYVRYATSKTTPSLEDIQIFTVQGHPEFTKRIVDSIVDARASTGAIDKVTADDARTRSTWRNDGVEVIGKAIWRVLGVDA</sequence>
<comment type="caution">
    <text evidence="1">The sequence shown here is derived from an EMBL/GenBank/DDBJ whole genome shotgun (WGS) entry which is preliminary data.</text>
</comment>
<accession>A0ACC1TD21</accession>
<dbReference type="EMBL" id="JANHOG010000089">
    <property type="protein sequence ID" value="KAJ3558428.1"/>
    <property type="molecule type" value="Genomic_DNA"/>
</dbReference>
<organism evidence="1 2">
    <name type="scientific">Phlebia brevispora</name>
    <dbReference type="NCBI Taxonomy" id="194682"/>
    <lineage>
        <taxon>Eukaryota</taxon>
        <taxon>Fungi</taxon>
        <taxon>Dikarya</taxon>
        <taxon>Basidiomycota</taxon>
        <taxon>Agaricomycotina</taxon>
        <taxon>Agaricomycetes</taxon>
        <taxon>Polyporales</taxon>
        <taxon>Meruliaceae</taxon>
        <taxon>Phlebia</taxon>
    </lineage>
</organism>
<reference evidence="1" key="1">
    <citation type="submission" date="2022-07" db="EMBL/GenBank/DDBJ databases">
        <title>Genome Sequence of Phlebia brevispora.</title>
        <authorList>
            <person name="Buettner E."/>
        </authorList>
    </citation>
    <scope>NUCLEOTIDE SEQUENCE</scope>
    <source>
        <strain evidence="1">MPL23</strain>
    </source>
</reference>
<protein>
    <submittedName>
        <fullName evidence="1">Uncharacterized protein</fullName>
    </submittedName>
</protein>
<keyword evidence="2" id="KW-1185">Reference proteome</keyword>